<reference evidence="10 11" key="1">
    <citation type="submission" date="2025-04" db="UniProtKB">
        <authorList>
            <consortium name="RefSeq"/>
        </authorList>
    </citation>
    <scope>IDENTIFICATION</scope>
</reference>
<protein>
    <recommendedName>
        <fullName evidence="2">heme oxygenase (biliverdin-producing)</fullName>
        <ecNumber evidence="2">1.14.14.18</ecNumber>
    </recommendedName>
</protein>
<keyword evidence="4" id="KW-0479">Metal-binding</keyword>
<keyword evidence="8" id="KW-0472">Membrane</keyword>
<dbReference type="PROSITE" id="PS00593">
    <property type="entry name" value="HEME_OXYGENASE"/>
    <property type="match status" value="1"/>
</dbReference>
<dbReference type="InterPro" id="IPR016084">
    <property type="entry name" value="Haem_Oase-like_multi-hlx"/>
</dbReference>
<dbReference type="AlphaFoldDB" id="A0A6P7YID3"/>
<dbReference type="OrthoDB" id="652091at2759"/>
<evidence type="ECO:0000256" key="4">
    <source>
        <dbReference type="ARBA" id="ARBA00022723"/>
    </source>
</evidence>
<evidence type="ECO:0000256" key="2">
    <source>
        <dbReference type="ARBA" id="ARBA00012360"/>
    </source>
</evidence>
<evidence type="ECO:0000313" key="14">
    <source>
        <dbReference type="RefSeq" id="XP_030067225.1"/>
    </source>
</evidence>
<proteinExistence type="inferred from homology"/>
<dbReference type="InterPro" id="IPR018207">
    <property type="entry name" value="Haem_oxygenase_CS"/>
</dbReference>
<dbReference type="InterPro" id="IPR016053">
    <property type="entry name" value="Haem_Oase-like"/>
</dbReference>
<keyword evidence="9" id="KW-1185">Reference proteome</keyword>
<keyword evidence="7" id="KW-0408">Iron</keyword>
<dbReference type="GO" id="GO:0006979">
    <property type="term" value="P:response to oxidative stress"/>
    <property type="evidence" value="ECO:0007669"/>
    <property type="project" value="TreeGrafter"/>
</dbReference>
<dbReference type="GO" id="GO:0042167">
    <property type="term" value="P:heme catabolic process"/>
    <property type="evidence" value="ECO:0007669"/>
    <property type="project" value="TreeGrafter"/>
</dbReference>
<evidence type="ECO:0000256" key="5">
    <source>
        <dbReference type="ARBA" id="ARBA00022737"/>
    </source>
</evidence>
<dbReference type="Gene3D" id="1.20.910.10">
    <property type="entry name" value="Heme oxygenase-like"/>
    <property type="match status" value="1"/>
</dbReference>
<dbReference type="RefSeq" id="XP_030067222.1">
    <property type="nucleotide sequence ID" value="XM_030211362.1"/>
</dbReference>
<dbReference type="FunFam" id="1.20.910.10:FF:000001">
    <property type="entry name" value="Heme oxygenase 1"/>
    <property type="match status" value="1"/>
</dbReference>
<keyword evidence="6" id="KW-0560">Oxidoreductase</keyword>
<dbReference type="GO" id="GO:0020037">
    <property type="term" value="F:heme binding"/>
    <property type="evidence" value="ECO:0007669"/>
    <property type="project" value="TreeGrafter"/>
</dbReference>
<dbReference type="CDD" id="cd19165">
    <property type="entry name" value="HemeO"/>
    <property type="match status" value="1"/>
</dbReference>
<dbReference type="RefSeq" id="XP_030067221.1">
    <property type="nucleotide sequence ID" value="XM_030211361.1"/>
</dbReference>
<comment type="similarity">
    <text evidence="1">Belongs to the heme oxygenase family.</text>
</comment>
<name>A0A6P7YID3_9AMPH</name>
<dbReference type="RefSeq" id="XP_030067223.1">
    <property type="nucleotide sequence ID" value="XM_030211363.1"/>
</dbReference>
<evidence type="ECO:0000313" key="12">
    <source>
        <dbReference type="RefSeq" id="XP_030067223.1"/>
    </source>
</evidence>
<feature type="transmembrane region" description="Helical" evidence="8">
    <location>
        <begin position="286"/>
        <end position="303"/>
    </location>
</feature>
<evidence type="ECO:0000313" key="9">
    <source>
        <dbReference type="Proteomes" id="UP000515156"/>
    </source>
</evidence>
<dbReference type="KEGG" id="muo:115475558"/>
<dbReference type="SUPFAM" id="SSF48613">
    <property type="entry name" value="Heme oxygenase-like"/>
    <property type="match status" value="1"/>
</dbReference>
<evidence type="ECO:0000256" key="8">
    <source>
        <dbReference type="SAM" id="Phobius"/>
    </source>
</evidence>
<keyword evidence="8" id="KW-1133">Transmembrane helix</keyword>
<organism evidence="9 11">
    <name type="scientific">Microcaecilia unicolor</name>
    <dbReference type="NCBI Taxonomy" id="1415580"/>
    <lineage>
        <taxon>Eukaryota</taxon>
        <taxon>Metazoa</taxon>
        <taxon>Chordata</taxon>
        <taxon>Craniata</taxon>
        <taxon>Vertebrata</taxon>
        <taxon>Euteleostomi</taxon>
        <taxon>Amphibia</taxon>
        <taxon>Gymnophiona</taxon>
        <taxon>Siphonopidae</taxon>
        <taxon>Microcaecilia</taxon>
    </lineage>
</organism>
<dbReference type="Proteomes" id="UP000515156">
    <property type="component" value="Chromosome 8"/>
</dbReference>
<dbReference type="Pfam" id="PF01126">
    <property type="entry name" value="Heme_oxygenase"/>
    <property type="match status" value="1"/>
</dbReference>
<evidence type="ECO:0000256" key="3">
    <source>
        <dbReference type="ARBA" id="ARBA00022617"/>
    </source>
</evidence>
<dbReference type="InterPro" id="IPR002051">
    <property type="entry name" value="Haem_Oase"/>
</dbReference>
<keyword evidence="8" id="KW-0812">Transmembrane</keyword>
<evidence type="ECO:0000256" key="7">
    <source>
        <dbReference type="ARBA" id="ARBA00023004"/>
    </source>
</evidence>
<keyword evidence="5" id="KW-0677">Repeat</keyword>
<evidence type="ECO:0000313" key="11">
    <source>
        <dbReference type="RefSeq" id="XP_030067222.1"/>
    </source>
</evidence>
<keyword evidence="3" id="KW-0349">Heme</keyword>
<accession>A0A6P7YID3</accession>
<evidence type="ECO:0000256" key="6">
    <source>
        <dbReference type="ARBA" id="ARBA00023002"/>
    </source>
</evidence>
<dbReference type="GO" id="GO:0006788">
    <property type="term" value="P:heme oxidation"/>
    <property type="evidence" value="ECO:0007669"/>
    <property type="project" value="InterPro"/>
</dbReference>
<dbReference type="RefSeq" id="XP_030067227.1">
    <property type="nucleotide sequence ID" value="XM_030211367.1"/>
</dbReference>
<evidence type="ECO:0000313" key="15">
    <source>
        <dbReference type="RefSeq" id="XP_030067227.1"/>
    </source>
</evidence>
<dbReference type="PANTHER" id="PTHR10720">
    <property type="entry name" value="HEME OXYGENASE"/>
    <property type="match status" value="1"/>
</dbReference>
<gene>
    <name evidence="10 11 12 13 14 15" type="primary">LOC115475558</name>
</gene>
<dbReference type="PRINTS" id="PR00088">
    <property type="entry name" value="HAEMOXYGNASE"/>
</dbReference>
<dbReference type="RefSeq" id="XP_030067225.1">
    <property type="nucleotide sequence ID" value="XM_030211365.1"/>
</dbReference>
<dbReference type="PANTHER" id="PTHR10720:SF2">
    <property type="entry name" value="HEME OXYGENASE 2"/>
    <property type="match status" value="1"/>
</dbReference>
<dbReference type="GO" id="GO:0046872">
    <property type="term" value="F:metal ion binding"/>
    <property type="evidence" value="ECO:0007669"/>
    <property type="project" value="UniProtKB-KW"/>
</dbReference>
<dbReference type="RefSeq" id="XP_030067224.1">
    <property type="nucleotide sequence ID" value="XM_030211364.1"/>
</dbReference>
<dbReference type="EC" id="1.14.14.18" evidence="2"/>
<dbReference type="GO" id="GO:0004392">
    <property type="term" value="F:heme oxygenase (decyclizing) activity"/>
    <property type="evidence" value="ECO:0007669"/>
    <property type="project" value="UniProtKB-EC"/>
</dbReference>
<evidence type="ECO:0000313" key="13">
    <source>
        <dbReference type="RefSeq" id="XP_030067224.1"/>
    </source>
</evidence>
<evidence type="ECO:0000256" key="1">
    <source>
        <dbReference type="ARBA" id="ARBA00006134"/>
    </source>
</evidence>
<sequence length="304" mass="35134">MPQEILETEPEALLYEKSIQDEDVRPMDLSELLREGTKESHDQAQNNTFIQDFLNGHIKWEDFKLFTTVLYFTYSALEEEIERNKEHPAFAPLYFPLELHRTDALVKDLKYLYGEDWKDKIQCSQAMKRYAERIHHVGQQEPELLVAHAYTRYMGDLSGVQVLKKVAQRTLHLSSTGEGSQFYYFDNISSIQQFKQLYRARMNILDVDNSTKAQIVEESKKAYQFNMQVFDEFYKIGSKKEVQNGGLPVHDGKGDIRKNPYYAAKQGAGETSGCSFHVAMAVCRHPTVQFLIAAAAGVLFWYLM</sequence>
<dbReference type="GeneID" id="115475558"/>
<evidence type="ECO:0000313" key="10">
    <source>
        <dbReference type="RefSeq" id="XP_030067221.1"/>
    </source>
</evidence>